<dbReference type="CDD" id="cd20335">
    <property type="entry name" value="BRcat_RBR"/>
    <property type="match status" value="1"/>
</dbReference>
<evidence type="ECO:0000259" key="9">
    <source>
        <dbReference type="PROSITE" id="PS51873"/>
    </source>
</evidence>
<dbReference type="InterPro" id="IPR044066">
    <property type="entry name" value="TRIAD_supradom"/>
</dbReference>
<keyword evidence="5" id="KW-0677">Repeat</keyword>
<dbReference type="SMART" id="SM00647">
    <property type="entry name" value="IBR"/>
    <property type="match status" value="2"/>
</dbReference>
<dbReference type="Proteomes" id="UP001215151">
    <property type="component" value="Unassembled WGS sequence"/>
</dbReference>
<dbReference type="InterPro" id="IPR002867">
    <property type="entry name" value="IBR_dom"/>
</dbReference>
<evidence type="ECO:0000256" key="6">
    <source>
        <dbReference type="ARBA" id="ARBA00022771"/>
    </source>
</evidence>
<dbReference type="GO" id="GO:0008270">
    <property type="term" value="F:zinc ion binding"/>
    <property type="evidence" value="ECO:0007669"/>
    <property type="project" value="UniProtKB-KW"/>
</dbReference>
<evidence type="ECO:0000256" key="7">
    <source>
        <dbReference type="ARBA" id="ARBA00022786"/>
    </source>
</evidence>
<keyword evidence="4" id="KW-0479">Metal-binding</keyword>
<dbReference type="EC" id="2.3.2.31" evidence="2"/>
<keyword evidence="3" id="KW-0808">Transferase</keyword>
<comment type="catalytic activity">
    <reaction evidence="1">
        <text>[E2 ubiquitin-conjugating enzyme]-S-ubiquitinyl-L-cysteine + [acceptor protein]-L-lysine = [E2 ubiquitin-conjugating enzyme]-L-cysteine + [acceptor protein]-N(6)-ubiquitinyl-L-lysine.</text>
        <dbReference type="EC" id="2.3.2.31"/>
    </reaction>
</comment>
<evidence type="ECO:0000256" key="2">
    <source>
        <dbReference type="ARBA" id="ARBA00012251"/>
    </source>
</evidence>
<dbReference type="PANTHER" id="PTHR11685">
    <property type="entry name" value="RBR FAMILY RING FINGER AND IBR DOMAIN-CONTAINING"/>
    <property type="match status" value="1"/>
</dbReference>
<evidence type="ECO:0000256" key="3">
    <source>
        <dbReference type="ARBA" id="ARBA00022679"/>
    </source>
</evidence>
<evidence type="ECO:0000256" key="4">
    <source>
        <dbReference type="ARBA" id="ARBA00022723"/>
    </source>
</evidence>
<keyword evidence="7" id="KW-0833">Ubl conjugation pathway</keyword>
<dbReference type="GO" id="GO:0061630">
    <property type="term" value="F:ubiquitin protein ligase activity"/>
    <property type="evidence" value="ECO:0007669"/>
    <property type="project" value="UniProtKB-EC"/>
</dbReference>
<comment type="caution">
    <text evidence="10">The sequence shown here is derived from an EMBL/GenBank/DDBJ whole genome shotgun (WGS) entry which is preliminary data.</text>
</comment>
<evidence type="ECO:0000256" key="5">
    <source>
        <dbReference type="ARBA" id="ARBA00022737"/>
    </source>
</evidence>
<evidence type="ECO:0000256" key="1">
    <source>
        <dbReference type="ARBA" id="ARBA00001798"/>
    </source>
</evidence>
<dbReference type="InterPro" id="IPR031127">
    <property type="entry name" value="E3_UB_ligase_RBR"/>
</dbReference>
<dbReference type="SUPFAM" id="SSF57850">
    <property type="entry name" value="RING/U-box"/>
    <property type="match status" value="2"/>
</dbReference>
<dbReference type="CDD" id="cd22584">
    <property type="entry name" value="Rcat_RBR_unk"/>
    <property type="match status" value="1"/>
</dbReference>
<proteinExistence type="predicted"/>
<evidence type="ECO:0000256" key="8">
    <source>
        <dbReference type="ARBA" id="ARBA00022833"/>
    </source>
</evidence>
<sequence length="427" mass="47191">MLRVQTPAPAGSLPPPQALSLHLDDATVAKLLAQIARIRQRPGARTPRMSLGIHPEVKEATQGAHDDSEELAFRLFAEETAALHQASLNEHLLDEIAQMEAMDVYNHEVALALSEGREPPPMPDFSQMMHHMRGGVDWDLIDFSSPTPESVKLPTMPEGDYASYVEALREALQGLDVRFDGDEGEDDASCHNVPSPRDTRDRLQELRLELAQLDQLEAGSQLCSPRASTPPPLYSCTVCGDDIKGTLVRLGCGHTFDNDCVTEMFKRATIDESLFPPKCCQGAIELCAVEQYLQPALIDIYKKKAREFTTANRVYCHEPACATFLGPATPEDAPETLRCPECDAPTCASCKEQAHPGVPCHFHAEDAVLDLGKAEKWQRCPSCKHLVELSIGCYHITCRCSTQFCYVCAAPWKQCDCPLFYVPPEED</sequence>
<name>A0AAD7THX6_9APHY</name>
<organism evidence="10 11">
    <name type="scientific">Trametes cubensis</name>
    <dbReference type="NCBI Taxonomy" id="1111947"/>
    <lineage>
        <taxon>Eukaryota</taxon>
        <taxon>Fungi</taxon>
        <taxon>Dikarya</taxon>
        <taxon>Basidiomycota</taxon>
        <taxon>Agaricomycotina</taxon>
        <taxon>Agaricomycetes</taxon>
        <taxon>Polyporales</taxon>
        <taxon>Polyporaceae</taxon>
        <taxon>Trametes</taxon>
    </lineage>
</organism>
<dbReference type="AlphaFoldDB" id="A0AAD7THX6"/>
<gene>
    <name evidence="10" type="ORF">ONZ51_g11453</name>
</gene>
<accession>A0AAD7THX6</accession>
<keyword evidence="8" id="KW-0862">Zinc</keyword>
<dbReference type="GO" id="GO:0016567">
    <property type="term" value="P:protein ubiquitination"/>
    <property type="evidence" value="ECO:0007669"/>
    <property type="project" value="InterPro"/>
</dbReference>
<evidence type="ECO:0000313" key="10">
    <source>
        <dbReference type="EMBL" id="KAJ8457566.1"/>
    </source>
</evidence>
<protein>
    <recommendedName>
        <fullName evidence="2">RBR-type E3 ubiquitin transferase</fullName>
        <ecNumber evidence="2">2.3.2.31</ecNumber>
    </recommendedName>
</protein>
<keyword evidence="11" id="KW-1185">Reference proteome</keyword>
<keyword evidence="6" id="KW-0863">Zinc-finger</keyword>
<dbReference type="Pfam" id="PF01485">
    <property type="entry name" value="IBR"/>
    <property type="match status" value="2"/>
</dbReference>
<dbReference type="EMBL" id="JAPEVG010000547">
    <property type="protein sequence ID" value="KAJ8457566.1"/>
    <property type="molecule type" value="Genomic_DNA"/>
</dbReference>
<feature type="domain" description="RING-type" evidence="9">
    <location>
        <begin position="232"/>
        <end position="427"/>
    </location>
</feature>
<dbReference type="Gene3D" id="1.20.120.1750">
    <property type="match status" value="1"/>
</dbReference>
<evidence type="ECO:0000313" key="11">
    <source>
        <dbReference type="Proteomes" id="UP001215151"/>
    </source>
</evidence>
<dbReference type="PROSITE" id="PS51873">
    <property type="entry name" value="TRIAD"/>
    <property type="match status" value="1"/>
</dbReference>
<reference evidence="10" key="1">
    <citation type="submission" date="2022-11" db="EMBL/GenBank/DDBJ databases">
        <title>Genome Sequence of Cubamyces cubensis.</title>
        <authorList>
            <person name="Buettner E."/>
        </authorList>
    </citation>
    <scope>NUCLEOTIDE SEQUENCE</scope>
    <source>
        <strain evidence="10">MPL-01</strain>
    </source>
</reference>